<name>A0A915ZC40_9GLOM</name>
<protein>
    <submittedName>
        <fullName evidence="1">Uncharacterized protein</fullName>
    </submittedName>
</protein>
<comment type="caution">
    <text evidence="1">The sequence shown here is derived from an EMBL/GenBank/DDBJ whole genome shotgun (WGS) entry which is preliminary data.</text>
</comment>
<gene>
    <name evidence="1" type="ORF">CHRIB12_LOCUS12732</name>
</gene>
<dbReference type="AlphaFoldDB" id="A0A915ZC40"/>
<organism evidence="1 2">
    <name type="scientific">Rhizophagus irregularis</name>
    <dbReference type="NCBI Taxonomy" id="588596"/>
    <lineage>
        <taxon>Eukaryota</taxon>
        <taxon>Fungi</taxon>
        <taxon>Fungi incertae sedis</taxon>
        <taxon>Mucoromycota</taxon>
        <taxon>Glomeromycotina</taxon>
        <taxon>Glomeromycetes</taxon>
        <taxon>Glomerales</taxon>
        <taxon>Glomeraceae</taxon>
        <taxon>Rhizophagus</taxon>
    </lineage>
</organism>
<proteinExistence type="predicted"/>
<sequence length="108" mass="11794">MIRDLLNGVGSIGKPCTYSEIFKFFIIPEMDNIKTFLLEFLARPMSDIVVAIAAVVVIGKAGAGADVAGTGISIGEKEGDLDFSCFYSEKRKERKGEYMGNILSKHNK</sequence>
<dbReference type="Proteomes" id="UP000684084">
    <property type="component" value="Unassembled WGS sequence"/>
</dbReference>
<evidence type="ECO:0000313" key="2">
    <source>
        <dbReference type="Proteomes" id="UP000684084"/>
    </source>
</evidence>
<evidence type="ECO:0000313" key="1">
    <source>
        <dbReference type="EMBL" id="CAB5370669.1"/>
    </source>
</evidence>
<dbReference type="EMBL" id="CAGKOT010000028">
    <property type="protein sequence ID" value="CAB5370669.1"/>
    <property type="molecule type" value="Genomic_DNA"/>
</dbReference>
<accession>A0A915ZC40</accession>
<reference evidence="1" key="1">
    <citation type="submission" date="2020-05" db="EMBL/GenBank/DDBJ databases">
        <authorList>
            <person name="Rincon C."/>
            <person name="Sanders R I."/>
            <person name="Robbins C."/>
            <person name="Chaturvedi A."/>
        </authorList>
    </citation>
    <scope>NUCLEOTIDE SEQUENCE</scope>
    <source>
        <strain evidence="1">CHB12</strain>
    </source>
</reference>